<evidence type="ECO:0000313" key="3">
    <source>
        <dbReference type="Proteomes" id="UP000182719"/>
    </source>
</evidence>
<accession>A0A1H7FUD2</accession>
<evidence type="ECO:0000313" key="2">
    <source>
        <dbReference type="EMBL" id="SEK28102.1"/>
    </source>
</evidence>
<dbReference type="PANTHER" id="PTHR33164:SF99">
    <property type="entry name" value="MARR FAMILY REGULATORY PROTEIN"/>
    <property type="match status" value="1"/>
</dbReference>
<dbReference type="InterPro" id="IPR036388">
    <property type="entry name" value="WH-like_DNA-bd_sf"/>
</dbReference>
<reference evidence="3" key="1">
    <citation type="submission" date="2016-10" db="EMBL/GenBank/DDBJ databases">
        <authorList>
            <person name="Varghese N."/>
            <person name="Submissions S."/>
        </authorList>
    </citation>
    <scope>NUCLEOTIDE SEQUENCE [LARGE SCALE GENOMIC DNA]</scope>
    <source>
        <strain evidence="3">DSM 17044</strain>
    </source>
</reference>
<dbReference type="InterPro" id="IPR000835">
    <property type="entry name" value="HTH_MarR-typ"/>
</dbReference>
<keyword evidence="3" id="KW-1185">Reference proteome</keyword>
<gene>
    <name evidence="2" type="ORF">SAMN05444354_101178</name>
</gene>
<dbReference type="RefSeq" id="WP_075004480.1">
    <property type="nucleotide sequence ID" value="NZ_FOAP01000001.1"/>
</dbReference>
<evidence type="ECO:0000259" key="1">
    <source>
        <dbReference type="PROSITE" id="PS50995"/>
    </source>
</evidence>
<dbReference type="GO" id="GO:0003700">
    <property type="term" value="F:DNA-binding transcription factor activity"/>
    <property type="evidence" value="ECO:0007669"/>
    <property type="project" value="InterPro"/>
</dbReference>
<protein>
    <submittedName>
        <fullName evidence="2">Transcriptional regulator, MarR family</fullName>
    </submittedName>
</protein>
<dbReference type="InterPro" id="IPR036390">
    <property type="entry name" value="WH_DNA-bd_sf"/>
</dbReference>
<organism evidence="2 3">
    <name type="scientific">Stigmatella aurantiaca</name>
    <dbReference type="NCBI Taxonomy" id="41"/>
    <lineage>
        <taxon>Bacteria</taxon>
        <taxon>Pseudomonadati</taxon>
        <taxon>Myxococcota</taxon>
        <taxon>Myxococcia</taxon>
        <taxon>Myxococcales</taxon>
        <taxon>Cystobacterineae</taxon>
        <taxon>Archangiaceae</taxon>
        <taxon>Stigmatella</taxon>
    </lineage>
</organism>
<proteinExistence type="predicted"/>
<dbReference type="AlphaFoldDB" id="A0A1H7FUD2"/>
<dbReference type="Proteomes" id="UP000182719">
    <property type="component" value="Unassembled WGS sequence"/>
</dbReference>
<dbReference type="PANTHER" id="PTHR33164">
    <property type="entry name" value="TRANSCRIPTIONAL REGULATOR, MARR FAMILY"/>
    <property type="match status" value="1"/>
</dbReference>
<dbReference type="InterPro" id="IPR039422">
    <property type="entry name" value="MarR/SlyA-like"/>
</dbReference>
<sequence>MSAHPLSFFFDLNRAHAMASRRFDSALGSVHGIGLNDLHLLQVLDQAPGHRLRRTDLAQQLGLTASGVTWMLRPLTKRRLITSQASEDDGRVTFAVLTSAGHQLVADAVPTARRIAAELLDPQVSKEALTQAASVVARLAHD</sequence>
<dbReference type="Pfam" id="PF01047">
    <property type="entry name" value="MarR"/>
    <property type="match status" value="1"/>
</dbReference>
<name>A0A1H7FUD2_STIAU</name>
<dbReference type="EMBL" id="FOAP01000001">
    <property type="protein sequence ID" value="SEK28102.1"/>
    <property type="molecule type" value="Genomic_DNA"/>
</dbReference>
<dbReference type="SUPFAM" id="SSF46785">
    <property type="entry name" value="Winged helix' DNA-binding domain"/>
    <property type="match status" value="1"/>
</dbReference>
<dbReference type="GO" id="GO:0006950">
    <property type="term" value="P:response to stress"/>
    <property type="evidence" value="ECO:0007669"/>
    <property type="project" value="TreeGrafter"/>
</dbReference>
<dbReference type="PROSITE" id="PS50995">
    <property type="entry name" value="HTH_MARR_2"/>
    <property type="match status" value="1"/>
</dbReference>
<dbReference type="SMART" id="SM00347">
    <property type="entry name" value="HTH_MARR"/>
    <property type="match status" value="1"/>
</dbReference>
<dbReference type="Gene3D" id="1.10.10.10">
    <property type="entry name" value="Winged helix-like DNA-binding domain superfamily/Winged helix DNA-binding domain"/>
    <property type="match status" value="1"/>
</dbReference>
<feature type="domain" description="HTH marR-type" evidence="1">
    <location>
        <begin position="5"/>
        <end position="141"/>
    </location>
</feature>